<dbReference type="AlphaFoldDB" id="X1UIK7"/>
<proteinExistence type="predicted"/>
<comment type="caution">
    <text evidence="1">The sequence shown here is derived from an EMBL/GenBank/DDBJ whole genome shotgun (WGS) entry which is preliminary data.</text>
</comment>
<organism evidence="1">
    <name type="scientific">marine sediment metagenome</name>
    <dbReference type="NCBI Taxonomy" id="412755"/>
    <lineage>
        <taxon>unclassified sequences</taxon>
        <taxon>metagenomes</taxon>
        <taxon>ecological metagenomes</taxon>
    </lineage>
</organism>
<reference evidence="1" key="1">
    <citation type="journal article" date="2014" name="Front. Microbiol.">
        <title>High frequency of phylogenetically diverse reductive dehalogenase-homologous genes in deep subseafloor sedimentary metagenomes.</title>
        <authorList>
            <person name="Kawai M."/>
            <person name="Futagami T."/>
            <person name="Toyoda A."/>
            <person name="Takaki Y."/>
            <person name="Nishi S."/>
            <person name="Hori S."/>
            <person name="Arai W."/>
            <person name="Tsubouchi T."/>
            <person name="Morono Y."/>
            <person name="Uchiyama I."/>
            <person name="Ito T."/>
            <person name="Fujiyama A."/>
            <person name="Inagaki F."/>
            <person name="Takami H."/>
        </authorList>
    </citation>
    <scope>NUCLEOTIDE SEQUENCE</scope>
    <source>
        <strain evidence="1">Expedition CK06-06</strain>
    </source>
</reference>
<evidence type="ECO:0000313" key="1">
    <source>
        <dbReference type="EMBL" id="GAI99720.1"/>
    </source>
</evidence>
<accession>X1UIK7</accession>
<feature type="non-terminal residue" evidence="1">
    <location>
        <position position="263"/>
    </location>
</feature>
<sequence>MGIERPRTYGEHYWALQVEAAAEFDEQLERAYAPYFSRILAEIPEIRNLPAGLRNFVKALETPASAGMGGFALGVGVELIDEVIHTALEAPMMVMQRDLRKGAREKWLNPDQANILFQRKKIPHDFWELILACEGYEDVLSDFHYKSQLPYPSIPDLILYSRYHGDPANVWGTMQDFFNVDPVDFKLWEWLGLQRLTSMDAHTLLRRGLLSEGDYRTKLSEIGWSREIHDSVKEIGWTMPNAMLVVQGDLMQELPNDKGRIQA</sequence>
<protein>
    <submittedName>
        <fullName evidence="1">Uncharacterized protein</fullName>
    </submittedName>
</protein>
<name>X1UIK7_9ZZZZ</name>
<dbReference type="EMBL" id="BARW01018502">
    <property type="protein sequence ID" value="GAI99720.1"/>
    <property type="molecule type" value="Genomic_DNA"/>
</dbReference>
<gene>
    <name evidence="1" type="ORF">S12H4_31669</name>
</gene>